<evidence type="ECO:0000256" key="5">
    <source>
        <dbReference type="HAMAP-Rule" id="MF_00191"/>
    </source>
</evidence>
<feature type="binding site" evidence="5">
    <location>
        <position position="227"/>
    </location>
    <ligand>
        <name>(2E)-4-hydroxy-3-methylbut-2-enyl diphosphate</name>
        <dbReference type="ChEBI" id="CHEBI:128753"/>
    </ligand>
</feature>
<feature type="binding site" evidence="5">
    <location>
        <position position="12"/>
    </location>
    <ligand>
        <name>[4Fe-4S] cluster</name>
        <dbReference type="ChEBI" id="CHEBI:49883"/>
    </ligand>
</feature>
<dbReference type="EC" id="1.17.7.4" evidence="5"/>
<feature type="binding site" evidence="5">
    <location>
        <position position="80"/>
    </location>
    <ligand>
        <name>dimethylallyl diphosphate</name>
        <dbReference type="ChEBI" id="CHEBI:57623"/>
    </ligand>
</feature>
<dbReference type="RefSeq" id="WP_194701898.1">
    <property type="nucleotide sequence ID" value="NZ_JADKNH010000006.1"/>
</dbReference>
<feature type="binding site" evidence="5">
    <location>
        <position position="43"/>
    </location>
    <ligand>
        <name>(2E)-4-hydroxy-3-methylbut-2-enyl diphosphate</name>
        <dbReference type="ChEBI" id="CHEBI:128753"/>
    </ligand>
</feature>
<feature type="binding site" evidence="5">
    <location>
        <position position="197"/>
    </location>
    <ligand>
        <name>[4Fe-4S] cluster</name>
        <dbReference type="ChEBI" id="CHEBI:49883"/>
    </ligand>
</feature>
<feature type="binding site" evidence="5">
    <location>
        <position position="269"/>
    </location>
    <ligand>
        <name>(2E)-4-hydroxy-3-methylbut-2-enyl diphosphate</name>
        <dbReference type="ChEBI" id="CHEBI:128753"/>
    </ligand>
</feature>
<comment type="catalytic activity">
    <reaction evidence="5">
        <text>isopentenyl diphosphate + 2 oxidized [2Fe-2S]-[ferredoxin] + H2O = (2E)-4-hydroxy-3-methylbut-2-enyl diphosphate + 2 reduced [2Fe-2S]-[ferredoxin] + 2 H(+)</text>
        <dbReference type="Rhea" id="RHEA:24488"/>
        <dbReference type="Rhea" id="RHEA-COMP:10000"/>
        <dbReference type="Rhea" id="RHEA-COMP:10001"/>
        <dbReference type="ChEBI" id="CHEBI:15377"/>
        <dbReference type="ChEBI" id="CHEBI:15378"/>
        <dbReference type="ChEBI" id="CHEBI:33737"/>
        <dbReference type="ChEBI" id="CHEBI:33738"/>
        <dbReference type="ChEBI" id="CHEBI:128753"/>
        <dbReference type="ChEBI" id="CHEBI:128769"/>
        <dbReference type="EC" id="1.17.7.4"/>
    </reaction>
</comment>
<feature type="binding site" evidence="5">
    <location>
        <position position="130"/>
    </location>
    <ligand>
        <name>dimethylallyl diphosphate</name>
        <dbReference type="ChEBI" id="CHEBI:57623"/>
    </ligand>
</feature>
<feature type="binding site" evidence="5">
    <location>
        <position position="80"/>
    </location>
    <ligand>
        <name>(2E)-4-hydroxy-3-methylbut-2-enyl diphosphate</name>
        <dbReference type="ChEBI" id="CHEBI:128753"/>
    </ligand>
</feature>
<comment type="caution">
    <text evidence="6">The sequence shown here is derived from an EMBL/GenBank/DDBJ whole genome shotgun (WGS) entry which is preliminary data.</text>
</comment>
<name>A0ABR9ZT49_9FIRM</name>
<feature type="binding site" evidence="5">
    <location>
        <position position="226"/>
    </location>
    <ligand>
        <name>isopentenyl diphosphate</name>
        <dbReference type="ChEBI" id="CHEBI:128769"/>
    </ligand>
</feature>
<keyword evidence="1 5" id="KW-0004">4Fe-4S</keyword>
<comment type="catalytic activity">
    <reaction evidence="5">
        <text>dimethylallyl diphosphate + 2 oxidized [2Fe-2S]-[ferredoxin] + H2O = (2E)-4-hydroxy-3-methylbut-2-enyl diphosphate + 2 reduced [2Fe-2S]-[ferredoxin] + 2 H(+)</text>
        <dbReference type="Rhea" id="RHEA:24825"/>
        <dbReference type="Rhea" id="RHEA-COMP:10000"/>
        <dbReference type="Rhea" id="RHEA-COMP:10001"/>
        <dbReference type="ChEBI" id="CHEBI:15377"/>
        <dbReference type="ChEBI" id="CHEBI:15378"/>
        <dbReference type="ChEBI" id="CHEBI:33737"/>
        <dbReference type="ChEBI" id="CHEBI:33738"/>
        <dbReference type="ChEBI" id="CHEBI:57623"/>
        <dbReference type="ChEBI" id="CHEBI:128753"/>
        <dbReference type="EC" id="1.17.7.4"/>
    </reaction>
</comment>
<evidence type="ECO:0000256" key="4">
    <source>
        <dbReference type="ARBA" id="ARBA00023014"/>
    </source>
</evidence>
<feature type="binding site" evidence="5">
    <location>
        <position position="169"/>
    </location>
    <ligand>
        <name>(2E)-4-hydroxy-3-methylbut-2-enyl diphosphate</name>
        <dbReference type="ChEBI" id="CHEBI:128753"/>
    </ligand>
</feature>
<reference evidence="6 7" key="1">
    <citation type="submission" date="2020-11" db="EMBL/GenBank/DDBJ databases">
        <title>Fusibacter basophilias sp. nov.</title>
        <authorList>
            <person name="Qiu D."/>
        </authorList>
    </citation>
    <scope>NUCLEOTIDE SEQUENCE [LARGE SCALE GENOMIC DNA]</scope>
    <source>
        <strain evidence="6 7">Q10-2</strain>
    </source>
</reference>
<keyword evidence="5 6" id="KW-0560">Oxidoreductase</keyword>
<protein>
    <recommendedName>
        <fullName evidence="5">4-hydroxy-3-methylbut-2-enyl diphosphate reductase</fullName>
        <shortName evidence="5">HMBPP reductase</shortName>
        <ecNumber evidence="5">1.17.7.4</ecNumber>
    </recommendedName>
</protein>
<dbReference type="NCBIfam" id="TIGR00216">
    <property type="entry name" value="ispH_lytB"/>
    <property type="match status" value="1"/>
</dbReference>
<feature type="binding site" evidence="5">
    <location>
        <position position="227"/>
    </location>
    <ligand>
        <name>isopentenyl diphosphate</name>
        <dbReference type="ChEBI" id="CHEBI:128769"/>
    </ligand>
</feature>
<comment type="pathway">
    <text evidence="5">Isoprenoid biosynthesis; isopentenyl diphosphate biosynthesis via DXP pathway; isopentenyl diphosphate from 1-deoxy-D-xylulose 5-phosphate: step 6/6.</text>
</comment>
<feature type="binding site" evidence="5">
    <location>
        <position position="130"/>
    </location>
    <ligand>
        <name>isopentenyl diphosphate</name>
        <dbReference type="ChEBI" id="CHEBI:128769"/>
    </ligand>
</feature>
<feature type="binding site" evidence="5">
    <location>
        <position position="225"/>
    </location>
    <ligand>
        <name>dimethylallyl diphosphate</name>
        <dbReference type="ChEBI" id="CHEBI:57623"/>
    </ligand>
</feature>
<feature type="binding site" evidence="5">
    <location>
        <position position="80"/>
    </location>
    <ligand>
        <name>isopentenyl diphosphate</name>
        <dbReference type="ChEBI" id="CHEBI:128769"/>
    </ligand>
</feature>
<dbReference type="GO" id="GO:0051745">
    <property type="term" value="F:4-hydroxy-3-methylbut-2-enyl diphosphate reductase activity"/>
    <property type="evidence" value="ECO:0007669"/>
    <property type="project" value="UniProtKB-EC"/>
</dbReference>
<feature type="binding site" evidence="5">
    <location>
        <position position="269"/>
    </location>
    <ligand>
        <name>isopentenyl diphosphate</name>
        <dbReference type="ChEBI" id="CHEBI:128769"/>
    </ligand>
</feature>
<dbReference type="InterPro" id="IPR003451">
    <property type="entry name" value="LytB/IspH"/>
</dbReference>
<organism evidence="6 7">
    <name type="scientific">Fusibacter ferrireducens</name>
    <dbReference type="NCBI Taxonomy" id="2785058"/>
    <lineage>
        <taxon>Bacteria</taxon>
        <taxon>Bacillati</taxon>
        <taxon>Bacillota</taxon>
        <taxon>Clostridia</taxon>
        <taxon>Eubacteriales</taxon>
        <taxon>Eubacteriales Family XII. Incertae Sedis</taxon>
        <taxon>Fusibacter</taxon>
    </lineage>
</organism>
<keyword evidence="4 5" id="KW-0411">Iron-sulfur</keyword>
<comment type="pathway">
    <text evidence="5">Isoprenoid biosynthesis; dimethylallyl diphosphate biosynthesis; dimethylallyl diphosphate from (2E)-4-hydroxy-3-methylbutenyl diphosphate: step 1/1.</text>
</comment>
<dbReference type="Gene3D" id="3.40.50.11270">
    <property type="match status" value="1"/>
</dbReference>
<keyword evidence="7" id="KW-1185">Reference proteome</keyword>
<feature type="active site" description="Proton donor" evidence="5">
    <location>
        <position position="132"/>
    </location>
</feature>
<evidence type="ECO:0000256" key="1">
    <source>
        <dbReference type="ARBA" id="ARBA00022485"/>
    </source>
</evidence>
<sequence length="298" mass="33278">MIVQIAKHSGFCYGVKRAVQILDDLIESNNGQKKVFTLGPIIHNNQVTEYYEEKGVKIIEKLTDFVDNRVDGDRLVIRSHGAPKFVYDLAEAQGFVVYDATCPYVKKIQNTVSSYHLKGYNIIIVGDMNHPEVLGINGWCDESATIMNNLHDVENMKPSDEPFCIVAQTTFNLSTWDQMIDLFSKKLSNVIINNTICLATEQRQNACVELSKSVDFMIVIGGKHSSNTRKLVEICSKNATTIHIETKDDLVDVSMFKSDTKIGIAAGASTPDWIVESVILKIENEGEVFFDGKSQFNG</sequence>
<dbReference type="EMBL" id="JADKNH010000006">
    <property type="protein sequence ID" value="MBF4693656.1"/>
    <property type="molecule type" value="Genomic_DNA"/>
</dbReference>
<feature type="binding site" evidence="5">
    <location>
        <position position="269"/>
    </location>
    <ligand>
        <name>dimethylallyl diphosphate</name>
        <dbReference type="ChEBI" id="CHEBI:57623"/>
    </ligand>
</feature>
<keyword evidence="5" id="KW-0414">Isoprene biosynthesis</keyword>
<comment type="function">
    <text evidence="5">Catalyzes the conversion of 1-hydroxy-2-methyl-2-(E)-butenyl 4-diphosphate (HMBPP) into a mixture of isopentenyl diphosphate (IPP) and dimethylallyl diphosphate (DMAPP). Acts in the terminal step of the DOXP/MEP pathway for isoprenoid precursor biosynthesis.</text>
</comment>
<feature type="binding site" evidence="5">
    <location>
        <position position="43"/>
    </location>
    <ligand>
        <name>dimethylallyl diphosphate</name>
        <dbReference type="ChEBI" id="CHEBI:57623"/>
    </ligand>
</feature>
<feature type="binding site" evidence="5">
    <location>
        <position position="43"/>
    </location>
    <ligand>
        <name>isopentenyl diphosphate</name>
        <dbReference type="ChEBI" id="CHEBI:128769"/>
    </ligand>
</feature>
<comment type="similarity">
    <text evidence="5">Belongs to the IspH family.</text>
</comment>
<dbReference type="Gene3D" id="3.40.1010.20">
    <property type="entry name" value="4-hydroxy-3-methylbut-2-enyl diphosphate reductase, catalytic domain"/>
    <property type="match status" value="2"/>
</dbReference>
<accession>A0ABR9ZT49</accession>
<keyword evidence="3 5" id="KW-0408">Iron</keyword>
<feature type="binding site" evidence="5">
    <location>
        <position position="225"/>
    </location>
    <ligand>
        <name>isopentenyl diphosphate</name>
        <dbReference type="ChEBI" id="CHEBI:128769"/>
    </ligand>
</feature>
<evidence type="ECO:0000313" key="6">
    <source>
        <dbReference type="EMBL" id="MBF4693656.1"/>
    </source>
</evidence>
<feature type="binding site" evidence="5">
    <location>
        <position position="130"/>
    </location>
    <ligand>
        <name>(2E)-4-hydroxy-3-methylbut-2-enyl diphosphate</name>
        <dbReference type="ChEBI" id="CHEBI:128753"/>
    </ligand>
</feature>
<evidence type="ECO:0000256" key="3">
    <source>
        <dbReference type="ARBA" id="ARBA00023004"/>
    </source>
</evidence>
<dbReference type="PANTHER" id="PTHR30426:SF0">
    <property type="entry name" value="4-HYDROXY-3-METHYLBUT-2-ENYL DIPHOSPHATE REDUCTASE"/>
    <property type="match status" value="1"/>
</dbReference>
<feature type="binding site" evidence="5">
    <location>
        <position position="102"/>
    </location>
    <ligand>
        <name>[4Fe-4S] cluster</name>
        <dbReference type="ChEBI" id="CHEBI:49883"/>
    </ligand>
</feature>
<feature type="binding site" evidence="5">
    <location>
        <position position="227"/>
    </location>
    <ligand>
        <name>dimethylallyl diphosphate</name>
        <dbReference type="ChEBI" id="CHEBI:57623"/>
    </ligand>
</feature>
<dbReference type="Proteomes" id="UP000614200">
    <property type="component" value="Unassembled WGS sequence"/>
</dbReference>
<evidence type="ECO:0000313" key="7">
    <source>
        <dbReference type="Proteomes" id="UP000614200"/>
    </source>
</evidence>
<feature type="binding site" evidence="5">
    <location>
        <position position="226"/>
    </location>
    <ligand>
        <name>(2E)-4-hydroxy-3-methylbut-2-enyl diphosphate</name>
        <dbReference type="ChEBI" id="CHEBI:128753"/>
    </ligand>
</feature>
<dbReference type="HAMAP" id="MF_00191">
    <property type="entry name" value="IspH"/>
    <property type="match status" value="1"/>
</dbReference>
<feature type="binding site" evidence="5">
    <location>
        <position position="225"/>
    </location>
    <ligand>
        <name>(2E)-4-hydroxy-3-methylbut-2-enyl diphosphate</name>
        <dbReference type="ChEBI" id="CHEBI:128753"/>
    </ligand>
</feature>
<proteinExistence type="inferred from homology"/>
<comment type="cofactor">
    <cofactor evidence="5">
        <name>[4Fe-4S] cluster</name>
        <dbReference type="ChEBI" id="CHEBI:49883"/>
    </cofactor>
    <text evidence="5">Binds 1 [4Fe-4S] cluster per subunit.</text>
</comment>
<keyword evidence="2 5" id="KW-0479">Metal-binding</keyword>
<dbReference type="Pfam" id="PF02401">
    <property type="entry name" value="LYTB"/>
    <property type="match status" value="1"/>
</dbReference>
<dbReference type="PANTHER" id="PTHR30426">
    <property type="entry name" value="4-HYDROXY-3-METHYLBUT-2-ENYL DIPHOSPHATE REDUCTASE"/>
    <property type="match status" value="1"/>
</dbReference>
<dbReference type="CDD" id="cd13944">
    <property type="entry name" value="lytB_ispH"/>
    <property type="match status" value="1"/>
</dbReference>
<feature type="binding site" evidence="5">
    <location>
        <position position="226"/>
    </location>
    <ligand>
        <name>dimethylallyl diphosphate</name>
        <dbReference type="ChEBI" id="CHEBI:57623"/>
    </ligand>
</feature>
<gene>
    <name evidence="5 6" type="primary">ispH</name>
    <name evidence="6" type="ORF">ISU02_11010</name>
</gene>
<evidence type="ECO:0000256" key="2">
    <source>
        <dbReference type="ARBA" id="ARBA00022723"/>
    </source>
</evidence>